<accession>R7U0U3</accession>
<gene>
    <name evidence="7" type="ORF">CAPTEDRAFT_183614</name>
</gene>
<evidence type="ECO:0000256" key="3">
    <source>
        <dbReference type="ARBA" id="ARBA00022801"/>
    </source>
</evidence>
<dbReference type="SUPFAM" id="SSF52768">
    <property type="entry name" value="Arginase/deacetylase"/>
    <property type="match status" value="1"/>
</dbReference>
<dbReference type="InterPro" id="IPR023696">
    <property type="entry name" value="Ureohydrolase_dom_sf"/>
</dbReference>
<sequence>MSWLTFIPRGRLATRTSSSYCKFFSRNISRSSTPPGNNQPPNSNVLPRPAGIASMFRLPVVEHATDLDACFVGIPMDSGTSYRPGTRFGPRGIRCESAFIRSYNMGTGADPYSSLRVADLGDIRLNTYNIPKAVEAIREKYSEILSEDCIPLGIGGEHTISYPILQAMKDRHGPVAMIHVDAHDDTEPDMCGEPIAHGTPFFRAVQEGCLDTNNVVQIGLRGSGGGPDDWKFGRDHGFRIVPAEDCWYKSLKPLMAEIREQIGDRPVYLSFDIDGLDPAFAPATGTPEIGGLTVPQGMEIIRGCRGLNIVGCDLVEVSPPYDQTGNTCLLAANLLFEMLCVLPGAKYLAKP</sequence>
<feature type="binding site" evidence="5">
    <location>
        <position position="158"/>
    </location>
    <ligand>
        <name>Mn(2+)</name>
        <dbReference type="ChEBI" id="CHEBI:29035"/>
        <label>1</label>
    </ligand>
</feature>
<feature type="binding site" evidence="5">
    <location>
        <position position="183"/>
    </location>
    <ligand>
        <name>Mn(2+)</name>
        <dbReference type="ChEBI" id="CHEBI:29035"/>
        <label>1</label>
    </ligand>
</feature>
<dbReference type="OMA" id="RNDIRCG"/>
<dbReference type="AlphaFoldDB" id="R7U0U3"/>
<reference evidence="9" key="1">
    <citation type="submission" date="2012-12" db="EMBL/GenBank/DDBJ databases">
        <authorList>
            <person name="Hellsten U."/>
            <person name="Grimwood J."/>
            <person name="Chapman J.A."/>
            <person name="Shapiro H."/>
            <person name="Aerts A."/>
            <person name="Otillar R.P."/>
            <person name="Terry A.Y."/>
            <person name="Boore J.L."/>
            <person name="Simakov O."/>
            <person name="Marletaz F."/>
            <person name="Cho S.-J."/>
            <person name="Edsinger-Gonzales E."/>
            <person name="Havlak P."/>
            <person name="Kuo D.-H."/>
            <person name="Larsson T."/>
            <person name="Lv J."/>
            <person name="Arendt D."/>
            <person name="Savage R."/>
            <person name="Osoegawa K."/>
            <person name="de Jong P."/>
            <person name="Lindberg D.R."/>
            <person name="Seaver E.C."/>
            <person name="Weisblat D.A."/>
            <person name="Putnam N.H."/>
            <person name="Grigoriev I.V."/>
            <person name="Rokhsar D.S."/>
        </authorList>
    </citation>
    <scope>NUCLEOTIDE SEQUENCE</scope>
    <source>
        <strain evidence="9">I ESC-2004</strain>
    </source>
</reference>
<feature type="binding site" evidence="5">
    <location>
        <position position="272"/>
    </location>
    <ligand>
        <name>Mn(2+)</name>
        <dbReference type="ChEBI" id="CHEBI:29035"/>
        <label>1</label>
    </ligand>
</feature>
<keyword evidence="4 5" id="KW-0464">Manganese</keyword>
<dbReference type="PRINTS" id="PR00116">
    <property type="entry name" value="ARGINASE"/>
</dbReference>
<dbReference type="InterPro" id="IPR006035">
    <property type="entry name" value="Ureohydrolase"/>
</dbReference>
<evidence type="ECO:0000256" key="2">
    <source>
        <dbReference type="ARBA" id="ARBA00022723"/>
    </source>
</evidence>
<dbReference type="PANTHER" id="PTHR11358:SF26">
    <property type="entry name" value="GUANIDINO ACID HYDROLASE, MITOCHONDRIAL"/>
    <property type="match status" value="1"/>
</dbReference>
<dbReference type="PROSITE" id="PS51409">
    <property type="entry name" value="ARGINASE_2"/>
    <property type="match status" value="1"/>
</dbReference>
<dbReference type="InterPro" id="IPR020855">
    <property type="entry name" value="Ureohydrolase_Mn_BS"/>
</dbReference>
<keyword evidence="9" id="KW-1185">Reference proteome</keyword>
<dbReference type="PANTHER" id="PTHR11358">
    <property type="entry name" value="ARGINASE/AGMATINASE"/>
    <property type="match status" value="1"/>
</dbReference>
<proteinExistence type="inferred from homology"/>
<dbReference type="GO" id="GO:0008783">
    <property type="term" value="F:agmatinase activity"/>
    <property type="evidence" value="ECO:0007669"/>
    <property type="project" value="TreeGrafter"/>
</dbReference>
<evidence type="ECO:0000256" key="4">
    <source>
        <dbReference type="ARBA" id="ARBA00023211"/>
    </source>
</evidence>
<dbReference type="Proteomes" id="UP000014760">
    <property type="component" value="Unassembled WGS sequence"/>
</dbReference>
<dbReference type="NCBIfam" id="TIGR01230">
    <property type="entry name" value="agmatinase"/>
    <property type="match status" value="1"/>
</dbReference>
<dbReference type="STRING" id="283909.R7U0U3"/>
<dbReference type="FunFam" id="3.40.800.10:FF:000002">
    <property type="entry name" value="Agmatinase"/>
    <property type="match status" value="1"/>
</dbReference>
<feature type="binding site" evidence="5">
    <location>
        <position position="181"/>
    </location>
    <ligand>
        <name>Mn(2+)</name>
        <dbReference type="ChEBI" id="CHEBI:29035"/>
        <label>1</label>
    </ligand>
</feature>
<dbReference type="PIRSF" id="PIRSF036979">
    <property type="entry name" value="Arginase"/>
    <property type="match status" value="1"/>
</dbReference>
<dbReference type="InterPro" id="IPR005925">
    <property type="entry name" value="Agmatinase-rel"/>
</dbReference>
<dbReference type="OrthoDB" id="9992747at2759"/>
<reference evidence="8" key="3">
    <citation type="submission" date="2015-06" db="UniProtKB">
        <authorList>
            <consortium name="EnsemblMetazoa"/>
        </authorList>
    </citation>
    <scope>IDENTIFICATION</scope>
</reference>
<comment type="similarity">
    <text evidence="1">Belongs to the arginase family. Agmatinase subfamily.</text>
</comment>
<comment type="cofactor">
    <cofactor evidence="5">
        <name>Mn(2+)</name>
        <dbReference type="ChEBI" id="CHEBI:29035"/>
    </cofactor>
    <text evidence="5">Binds 2 manganese ions per subunit.</text>
</comment>
<feature type="binding site" evidence="5">
    <location>
        <position position="185"/>
    </location>
    <ligand>
        <name>Mn(2+)</name>
        <dbReference type="ChEBI" id="CHEBI:29035"/>
        <label>1</label>
    </ligand>
</feature>
<dbReference type="EMBL" id="AMQN01009879">
    <property type="status" value="NOT_ANNOTATED_CDS"/>
    <property type="molecule type" value="Genomic_DNA"/>
</dbReference>
<protein>
    <recommendedName>
        <fullName evidence="10">Agmatinase</fullName>
    </recommendedName>
</protein>
<dbReference type="HOGENOM" id="CLU_039478_0_0_1"/>
<evidence type="ECO:0000256" key="1">
    <source>
        <dbReference type="ARBA" id="ARBA00009227"/>
    </source>
</evidence>
<evidence type="ECO:0000313" key="8">
    <source>
        <dbReference type="EnsemblMetazoa" id="CapteP183614"/>
    </source>
</evidence>
<dbReference type="EMBL" id="KB306460">
    <property type="protein sequence ID" value="ELT99798.1"/>
    <property type="molecule type" value="Genomic_DNA"/>
</dbReference>
<dbReference type="GO" id="GO:0046872">
    <property type="term" value="F:metal ion binding"/>
    <property type="evidence" value="ECO:0007669"/>
    <property type="project" value="UniProtKB-KW"/>
</dbReference>
<reference evidence="7 9" key="2">
    <citation type="journal article" date="2013" name="Nature">
        <title>Insights into bilaterian evolution from three spiralian genomes.</title>
        <authorList>
            <person name="Simakov O."/>
            <person name="Marletaz F."/>
            <person name="Cho S.J."/>
            <person name="Edsinger-Gonzales E."/>
            <person name="Havlak P."/>
            <person name="Hellsten U."/>
            <person name="Kuo D.H."/>
            <person name="Larsson T."/>
            <person name="Lv J."/>
            <person name="Arendt D."/>
            <person name="Savage R."/>
            <person name="Osoegawa K."/>
            <person name="de Jong P."/>
            <person name="Grimwood J."/>
            <person name="Chapman J.A."/>
            <person name="Shapiro H."/>
            <person name="Aerts A."/>
            <person name="Otillar R.P."/>
            <person name="Terry A.Y."/>
            <person name="Boore J.L."/>
            <person name="Grigoriev I.V."/>
            <person name="Lindberg D.R."/>
            <person name="Seaver E.C."/>
            <person name="Weisblat D.A."/>
            <person name="Putnam N.H."/>
            <person name="Rokhsar D.S."/>
        </authorList>
    </citation>
    <scope>NUCLEOTIDE SEQUENCE</scope>
    <source>
        <strain evidence="7 9">I ESC-2004</strain>
    </source>
</reference>
<name>R7U0U3_CAPTE</name>
<keyword evidence="2 5" id="KW-0479">Metal-binding</keyword>
<dbReference type="Gene3D" id="3.40.800.10">
    <property type="entry name" value="Ureohydrolase domain"/>
    <property type="match status" value="1"/>
</dbReference>
<evidence type="ECO:0000313" key="9">
    <source>
        <dbReference type="Proteomes" id="UP000014760"/>
    </source>
</evidence>
<keyword evidence="3 6" id="KW-0378">Hydrolase</keyword>
<dbReference type="GO" id="GO:0033389">
    <property type="term" value="P:putrescine biosynthetic process from arginine, via agmatine"/>
    <property type="evidence" value="ECO:0007669"/>
    <property type="project" value="TreeGrafter"/>
</dbReference>
<evidence type="ECO:0008006" key="10">
    <source>
        <dbReference type="Google" id="ProtNLM"/>
    </source>
</evidence>
<organism evidence="7">
    <name type="scientific">Capitella teleta</name>
    <name type="common">Polychaete worm</name>
    <dbReference type="NCBI Taxonomy" id="283909"/>
    <lineage>
        <taxon>Eukaryota</taxon>
        <taxon>Metazoa</taxon>
        <taxon>Spiralia</taxon>
        <taxon>Lophotrochozoa</taxon>
        <taxon>Annelida</taxon>
        <taxon>Polychaeta</taxon>
        <taxon>Sedentaria</taxon>
        <taxon>Scolecida</taxon>
        <taxon>Capitellidae</taxon>
        <taxon>Capitella</taxon>
    </lineage>
</organism>
<evidence type="ECO:0000256" key="5">
    <source>
        <dbReference type="PIRSR" id="PIRSR036979-1"/>
    </source>
</evidence>
<evidence type="ECO:0000313" key="7">
    <source>
        <dbReference type="EMBL" id="ELT99798.1"/>
    </source>
</evidence>
<dbReference type="GO" id="GO:0047971">
    <property type="term" value="F:guanidinobutyrase activity"/>
    <property type="evidence" value="ECO:0007669"/>
    <property type="project" value="UniProtKB-ARBA"/>
</dbReference>
<dbReference type="PROSITE" id="PS01053">
    <property type="entry name" value="ARGINASE_1"/>
    <property type="match status" value="1"/>
</dbReference>
<feature type="binding site" evidence="5">
    <location>
        <position position="274"/>
    </location>
    <ligand>
        <name>Mn(2+)</name>
        <dbReference type="ChEBI" id="CHEBI:29035"/>
        <label>1</label>
    </ligand>
</feature>
<dbReference type="Pfam" id="PF00491">
    <property type="entry name" value="Arginase"/>
    <property type="match status" value="1"/>
</dbReference>
<dbReference type="CDD" id="cd11592">
    <property type="entry name" value="Agmatinase_PAH"/>
    <property type="match status" value="1"/>
</dbReference>
<dbReference type="EnsemblMetazoa" id="CapteT183614">
    <property type="protein sequence ID" value="CapteP183614"/>
    <property type="gene ID" value="CapteG183614"/>
</dbReference>
<evidence type="ECO:0000256" key="6">
    <source>
        <dbReference type="RuleBase" id="RU003684"/>
    </source>
</evidence>